<comment type="caution">
    <text evidence="4">The sequence shown here is derived from an EMBL/GenBank/DDBJ whole genome shotgun (WGS) entry which is preliminary data.</text>
</comment>
<feature type="transmembrane region" description="Helical" evidence="2">
    <location>
        <begin position="253"/>
        <end position="277"/>
    </location>
</feature>
<accession>D4XNC8</accession>
<evidence type="ECO:0000256" key="1">
    <source>
        <dbReference type="SAM" id="Coils"/>
    </source>
</evidence>
<keyword evidence="1" id="KW-0175">Coiled coil</keyword>
<evidence type="ECO:0000313" key="4">
    <source>
        <dbReference type="EMBL" id="EFF83315.1"/>
    </source>
</evidence>
<gene>
    <name evidence="4" type="ORF">HMP0015_1220</name>
</gene>
<dbReference type="AlphaFoldDB" id="D4XNC8"/>
<reference evidence="5" key="1">
    <citation type="submission" date="2010-03" db="EMBL/GenBank/DDBJ databases">
        <title>Complete sequence of Mobiluncus curtisii ATCC 43063.</title>
        <authorList>
            <person name="Muzny D."/>
            <person name="Qin X."/>
            <person name="Deng J."/>
            <person name="Jiang H."/>
            <person name="Liu Y."/>
            <person name="Qu J."/>
            <person name="Song X.-Z."/>
            <person name="Zhang L."/>
            <person name="Thornton R."/>
            <person name="Coyle M."/>
            <person name="Francisco L."/>
            <person name="Jackson L."/>
            <person name="Javaid M."/>
            <person name="Korchina V."/>
            <person name="Kovar C."/>
            <person name="Mata R."/>
            <person name="Mathew T."/>
            <person name="Ngo R."/>
            <person name="Nguyen L."/>
            <person name="Nguyen N."/>
            <person name="Okwuonu G."/>
            <person name="Ongeri F."/>
            <person name="Pham C."/>
            <person name="Simmons D."/>
            <person name="Wilczek-Boney K."/>
            <person name="Hale W."/>
            <person name="Jakkamsetti A."/>
            <person name="Pham P."/>
            <person name="Ruth R."/>
            <person name="San Lucas F."/>
            <person name="Warren J."/>
            <person name="Zhang J."/>
            <person name="Zhao Z."/>
            <person name="Zhou C."/>
            <person name="Zhu D."/>
            <person name="Lee S."/>
            <person name="Bess C."/>
            <person name="Blankenburg K."/>
            <person name="Forbes L."/>
            <person name="Fu Q."/>
            <person name="Gubbala S."/>
            <person name="Hirani K."/>
            <person name="Jayaseelan J.C."/>
            <person name="Lara F."/>
            <person name="Munidasa M."/>
            <person name="Palculict T."/>
            <person name="Patil S."/>
            <person name="Pu L.-L."/>
            <person name="Saada N."/>
            <person name="Tang L."/>
            <person name="Weissenberger G."/>
            <person name="Zhu Y."/>
            <person name="Hemphill L."/>
            <person name="Shang Y."/>
            <person name="Youmans B."/>
            <person name="Ayvaz T."/>
            <person name="Ross M."/>
            <person name="Santibanez J."/>
            <person name="Aqrawi P."/>
            <person name="Gross S."/>
            <person name="Joshi V."/>
            <person name="Fowler G."/>
            <person name="Nazareth L."/>
            <person name="Reid J."/>
            <person name="Worley K."/>
            <person name="Petrosino J."/>
            <person name="Highlander S."/>
            <person name="Gibbs R."/>
            <person name="Gibbs R."/>
        </authorList>
    </citation>
    <scope>NUCLEOTIDE SEQUENCE [LARGE SCALE GENOMIC DNA]</scope>
    <source>
        <strain evidence="5">ATCC 19194</strain>
    </source>
</reference>
<dbReference type="Pfam" id="PF20155">
    <property type="entry name" value="TMP_3"/>
    <property type="match status" value="1"/>
</dbReference>
<evidence type="ECO:0000313" key="5">
    <source>
        <dbReference type="Proteomes" id="UP000003085"/>
    </source>
</evidence>
<name>D4XNC8_ACIHA</name>
<protein>
    <submittedName>
        <fullName evidence="4">Tape measure domain protein</fullName>
    </submittedName>
</protein>
<dbReference type="NCBIfam" id="TIGR02675">
    <property type="entry name" value="tape_meas_nterm"/>
    <property type="match status" value="1"/>
</dbReference>
<sequence length="552" mass="59842">MLTTNAAAADKAQSALDAFSKSIINGKVSGNEWQSMMIAMPTLVDAISETTGIARKEVEQLGIKGEISLQQLTEAFRQTKDANQALAATMDNTRKDAMQDLQNNMTNLLGEFNKTYQVTQTLSAGIVLLAENVELIGGAAVTAGISLLTKYIISSAIAVGQKTTAVYAEVKATFDSIKAKQAESAQAVALAKQHHADAAARLQKMRVMHAENQQHYQLVSAIRAEALAKQQLDNANKIATVSTITLTTASRTLMTVLGGPIGLISLVAGAAATFFLFKDSSDEVTPSLEDQSKTVAELVEEYRQLDETQQRIATRDATKKIDELTAAHRKQYLALAGVVRVVMDNSEVSKKDRDIVKGLYDEYVRGEITADQLATALNKLGTVNGELKKRVDDQAKSTTEAKNALDRQNQIVDAYSNKAKTAGTATDGFNKNLQNTSADAKAAANDLNNLSKAFQEYMKNAQSSSLQSLYQKGFMDEGYTTEQSKALAEAQTALNIDAKQPISLTNEQKEQVLAPLKAAEQVTKLAEQRKKNEEAITKQKQEQEKIAARLLV</sequence>
<dbReference type="HOGENOM" id="CLU_493179_0_0_6"/>
<feature type="coiled-coil region" evidence="1">
    <location>
        <begin position="430"/>
        <end position="460"/>
    </location>
</feature>
<evidence type="ECO:0000256" key="2">
    <source>
        <dbReference type="SAM" id="Phobius"/>
    </source>
</evidence>
<evidence type="ECO:0000259" key="3">
    <source>
        <dbReference type="Pfam" id="PF20155"/>
    </source>
</evidence>
<feature type="coiled-coil region" evidence="1">
    <location>
        <begin position="516"/>
        <end position="545"/>
    </location>
</feature>
<dbReference type="Proteomes" id="UP000003085">
    <property type="component" value="Unassembled WGS sequence"/>
</dbReference>
<feature type="domain" description="Tape measure protein N-terminal" evidence="3">
    <location>
        <begin position="2"/>
        <end position="114"/>
    </location>
</feature>
<proteinExistence type="predicted"/>
<dbReference type="EMBL" id="ADMT01000116">
    <property type="protein sequence ID" value="EFF83315.1"/>
    <property type="molecule type" value="Genomic_DNA"/>
</dbReference>
<keyword evidence="2" id="KW-0472">Membrane</keyword>
<keyword evidence="2" id="KW-1133">Transmembrane helix</keyword>
<organism evidence="4 5">
    <name type="scientific">Acinetobacter haemolyticus ATCC 19194</name>
    <dbReference type="NCBI Taxonomy" id="707232"/>
    <lineage>
        <taxon>Bacteria</taxon>
        <taxon>Pseudomonadati</taxon>
        <taxon>Pseudomonadota</taxon>
        <taxon>Gammaproteobacteria</taxon>
        <taxon>Moraxellales</taxon>
        <taxon>Moraxellaceae</taxon>
        <taxon>Acinetobacter</taxon>
    </lineage>
</organism>
<dbReference type="InterPro" id="IPR013491">
    <property type="entry name" value="Tape_meas_N"/>
</dbReference>
<keyword evidence="2" id="KW-0812">Transmembrane</keyword>